<accession>A0ACB5SX25</accession>
<comment type="caution">
    <text evidence="1">The sequence shown here is derived from an EMBL/GenBank/DDBJ whole genome shotgun (WGS) entry which is preliminary data.</text>
</comment>
<gene>
    <name evidence="1" type="ORF">Amon02_000228600</name>
</gene>
<dbReference type="EMBL" id="BSXS01001289">
    <property type="protein sequence ID" value="GME75721.1"/>
    <property type="molecule type" value="Genomic_DNA"/>
</dbReference>
<name>A0ACB5SX25_AMBMO</name>
<evidence type="ECO:0000313" key="1">
    <source>
        <dbReference type="EMBL" id="GME75721.1"/>
    </source>
</evidence>
<dbReference type="Proteomes" id="UP001165064">
    <property type="component" value="Unassembled WGS sequence"/>
</dbReference>
<reference evidence="1" key="1">
    <citation type="submission" date="2023-04" db="EMBL/GenBank/DDBJ databases">
        <title>Ambrosiozyma monospora NBRC 10751.</title>
        <authorList>
            <person name="Ichikawa N."/>
            <person name="Sato H."/>
            <person name="Tonouchi N."/>
        </authorList>
    </citation>
    <scope>NUCLEOTIDE SEQUENCE</scope>
    <source>
        <strain evidence="1">NBRC 10751</strain>
    </source>
</reference>
<organism evidence="1 2">
    <name type="scientific">Ambrosiozyma monospora</name>
    <name type="common">Yeast</name>
    <name type="synonym">Endomycopsis monosporus</name>
    <dbReference type="NCBI Taxonomy" id="43982"/>
    <lineage>
        <taxon>Eukaryota</taxon>
        <taxon>Fungi</taxon>
        <taxon>Dikarya</taxon>
        <taxon>Ascomycota</taxon>
        <taxon>Saccharomycotina</taxon>
        <taxon>Pichiomycetes</taxon>
        <taxon>Pichiales</taxon>
        <taxon>Pichiaceae</taxon>
        <taxon>Ambrosiozyma</taxon>
    </lineage>
</organism>
<sequence length="477" mass="53142">MARLDCSRSYLLGFSGALALVSIISALYHITTSKSTGSIKLPPPGESEPLLGTNSQSKLTFNSTDSENSNDSPSTSSITQRHFDLDNAKLADAHGKSFGYTKLVYRDFSEKTKVALEAFLLILQVSLSITPFVVKELSEEFSEHSTALIFNLVSWLYLLGVSSLRVSTASTGLSDKFPDFWYHSFTLYFFNLLTGFCLFVSVLLGGVESYTESLFYKVYFALTFSIFLVSGFQKLGDKPAELYIVDGSPNGLETVSNIFQIISYSWIDPMVLEAHRTPLKAADIMTLEAKDHAYPILEKFHALTGTKSFSSRIFHQFKWDMAIQFTFSAIKAILDFVPTICTKKILEYLENPGLISSRAAWLYAFLMFASSVLSDTLYGRCLFLGRRVSVHINSILIGDLYSKGMKRTFMRFSDDNDDKDKDKDDADKGGSKDQDDAESTESPKKEKSDKKNKDLGSIINIMSVDAQKVSDMAISLS</sequence>
<evidence type="ECO:0000313" key="2">
    <source>
        <dbReference type="Proteomes" id="UP001165064"/>
    </source>
</evidence>
<proteinExistence type="predicted"/>
<keyword evidence="2" id="KW-1185">Reference proteome</keyword>
<protein>
    <submittedName>
        <fullName evidence="1">Unnamed protein product</fullName>
    </submittedName>
</protein>